<name>A0A918TNB2_STRCJ</name>
<comment type="caution">
    <text evidence="2">The sequence shown here is derived from an EMBL/GenBank/DDBJ whole genome shotgun (WGS) entry which is preliminary data.</text>
</comment>
<dbReference type="AlphaFoldDB" id="A0A918TNB2"/>
<dbReference type="Proteomes" id="UP000646244">
    <property type="component" value="Unassembled WGS sequence"/>
</dbReference>
<evidence type="ECO:0000256" key="1">
    <source>
        <dbReference type="SAM" id="MobiDB-lite"/>
    </source>
</evidence>
<accession>A0A918TNB2</accession>
<reference evidence="2" key="1">
    <citation type="journal article" date="2014" name="Int. J. Syst. Evol. Microbiol.">
        <title>Complete genome sequence of Corynebacterium casei LMG S-19264T (=DSM 44701T), isolated from a smear-ripened cheese.</title>
        <authorList>
            <consortium name="US DOE Joint Genome Institute (JGI-PGF)"/>
            <person name="Walter F."/>
            <person name="Albersmeier A."/>
            <person name="Kalinowski J."/>
            <person name="Ruckert C."/>
        </authorList>
    </citation>
    <scope>NUCLEOTIDE SEQUENCE</scope>
    <source>
        <strain evidence="2">JCM 4633</strain>
    </source>
</reference>
<dbReference type="EMBL" id="BMVB01000010">
    <property type="protein sequence ID" value="GHC55408.1"/>
    <property type="molecule type" value="Genomic_DNA"/>
</dbReference>
<protein>
    <submittedName>
        <fullName evidence="2">Uncharacterized protein</fullName>
    </submittedName>
</protein>
<reference evidence="2" key="2">
    <citation type="submission" date="2020-09" db="EMBL/GenBank/DDBJ databases">
        <authorList>
            <person name="Sun Q."/>
            <person name="Ohkuma M."/>
        </authorList>
    </citation>
    <scope>NUCLEOTIDE SEQUENCE</scope>
    <source>
        <strain evidence="2">JCM 4633</strain>
    </source>
</reference>
<evidence type="ECO:0000313" key="2">
    <source>
        <dbReference type="EMBL" id="GHC55408.1"/>
    </source>
</evidence>
<evidence type="ECO:0000313" key="3">
    <source>
        <dbReference type="Proteomes" id="UP000646244"/>
    </source>
</evidence>
<gene>
    <name evidence="2" type="ORF">GCM10010507_34860</name>
</gene>
<sequence>MGRVDVQRLAAGPVDADDVGAEVGEQHRGERARPDPRELDHAHPRERTVPCACHAAPTSDAL</sequence>
<feature type="compositionally biased region" description="Basic and acidic residues" evidence="1">
    <location>
        <begin position="24"/>
        <end position="48"/>
    </location>
</feature>
<feature type="region of interest" description="Disordered" evidence="1">
    <location>
        <begin position="1"/>
        <end position="62"/>
    </location>
</feature>
<organism evidence="2 3">
    <name type="scientific">Streptomyces cinnamoneus</name>
    <name type="common">Streptoverticillium cinnamoneum</name>
    <dbReference type="NCBI Taxonomy" id="53446"/>
    <lineage>
        <taxon>Bacteria</taxon>
        <taxon>Bacillati</taxon>
        <taxon>Actinomycetota</taxon>
        <taxon>Actinomycetes</taxon>
        <taxon>Kitasatosporales</taxon>
        <taxon>Streptomycetaceae</taxon>
        <taxon>Streptomyces</taxon>
        <taxon>Streptomyces cinnamoneus group</taxon>
    </lineage>
</organism>
<proteinExistence type="predicted"/>